<gene>
    <name evidence="2" type="ORF">CDH04_06230</name>
    <name evidence="3" type="ORF">FZC43_06230</name>
</gene>
<dbReference type="EMBL" id="CP021781">
    <property type="protein sequence ID" value="AXA34031.1"/>
    <property type="molecule type" value="Genomic_DNA"/>
</dbReference>
<protein>
    <submittedName>
        <fullName evidence="3">Alpha/beta hydrolase</fullName>
    </submittedName>
</protein>
<dbReference type="EMBL" id="CP043424">
    <property type="protein sequence ID" value="QIW12268.1"/>
    <property type="molecule type" value="Genomic_DNA"/>
</dbReference>
<dbReference type="SUPFAM" id="SSF53474">
    <property type="entry name" value="alpha/beta-Hydrolases"/>
    <property type="match status" value="1"/>
</dbReference>
<proteinExistence type="predicted"/>
<dbReference type="Gene3D" id="3.40.50.1820">
    <property type="entry name" value="alpha/beta hydrolase"/>
    <property type="match status" value="1"/>
</dbReference>
<evidence type="ECO:0000313" key="2">
    <source>
        <dbReference type="EMBL" id="AXA34031.1"/>
    </source>
</evidence>
<dbReference type="OrthoDB" id="556502at2"/>
<dbReference type="Pfam" id="PF05057">
    <property type="entry name" value="DUF676"/>
    <property type="match status" value="1"/>
</dbReference>
<name>A0A2Z4XYU1_9GAMM</name>
<keyword evidence="5" id="KW-1185">Reference proteome</keyword>
<dbReference type="PANTHER" id="PTHR37946:SF1">
    <property type="entry name" value="SLL1969 PROTEIN"/>
    <property type="match status" value="1"/>
</dbReference>
<keyword evidence="3" id="KW-0378">Hydrolase</keyword>
<organism evidence="2 4">
    <name type="scientific">Francisella adeliensis</name>
    <dbReference type="NCBI Taxonomy" id="2007306"/>
    <lineage>
        <taxon>Bacteria</taxon>
        <taxon>Pseudomonadati</taxon>
        <taxon>Pseudomonadota</taxon>
        <taxon>Gammaproteobacteria</taxon>
        <taxon>Thiotrichales</taxon>
        <taxon>Francisellaceae</taxon>
        <taxon>Francisella</taxon>
    </lineage>
</organism>
<reference evidence="2 4" key="1">
    <citation type="submission" date="2017-06" db="EMBL/GenBank/DDBJ databases">
        <title>Complete genome of Francisella adeliensis.</title>
        <authorList>
            <person name="Vallesi A."/>
            <person name="Sjodin A."/>
        </authorList>
    </citation>
    <scope>NUCLEOTIDE SEQUENCE [LARGE SCALE GENOMIC DNA]</scope>
    <source>
        <strain evidence="2 4">FDC440</strain>
    </source>
</reference>
<dbReference type="InterPro" id="IPR007751">
    <property type="entry name" value="DUF676_lipase-like"/>
</dbReference>
<evidence type="ECO:0000259" key="1">
    <source>
        <dbReference type="Pfam" id="PF05057"/>
    </source>
</evidence>
<dbReference type="KEGG" id="fad:CDH04_06230"/>
<dbReference type="PANTHER" id="PTHR37946">
    <property type="entry name" value="SLL1969 PROTEIN"/>
    <property type="match status" value="1"/>
</dbReference>
<reference evidence="3 5" key="2">
    <citation type="submission" date="2019-08" db="EMBL/GenBank/DDBJ databases">
        <title>Complete genome sequences of Francisella adeliensis (FSC1325 and FSC1326).</title>
        <authorList>
            <person name="Ohrman C."/>
            <person name="Uneklint I."/>
            <person name="Vallesi A."/>
            <person name="Karlsson L."/>
            <person name="Sjodin A."/>
        </authorList>
    </citation>
    <scope>NUCLEOTIDE SEQUENCE [LARGE SCALE GENOMIC DNA]</scope>
    <source>
        <strain evidence="3 5">FSC1325</strain>
    </source>
</reference>
<accession>A0A2Z4XYU1</accession>
<sequence>MKKDKVLVLVHGFIKNSKDMRTLKNFFSKDYEKIIAVDLPTTFVNMDTSIKALCEVIKNIPQSKSITFIAHSMGGLITCKAIYELQLKNVDKCVFIASPFAGSKVADFGDRIPFYSRVLKPNKDLKVTDKYLKICNEVASKFPVGLIAGNRNSKLNLLARFCLGKEQDGLVEVDSVFAISSCDRIVLYKNHQEIHHDNETLAYVACFLNIGKFLA</sequence>
<dbReference type="GO" id="GO:0016787">
    <property type="term" value="F:hydrolase activity"/>
    <property type="evidence" value="ECO:0007669"/>
    <property type="project" value="UniProtKB-KW"/>
</dbReference>
<dbReference type="Proteomes" id="UP000681131">
    <property type="component" value="Chromosome"/>
</dbReference>
<evidence type="ECO:0000313" key="3">
    <source>
        <dbReference type="EMBL" id="QIW12268.1"/>
    </source>
</evidence>
<feature type="domain" description="DUF676" evidence="1">
    <location>
        <begin position="2"/>
        <end position="150"/>
    </location>
</feature>
<dbReference type="InterPro" id="IPR029058">
    <property type="entry name" value="AB_hydrolase_fold"/>
</dbReference>
<dbReference type="AlphaFoldDB" id="A0A2Z4XYU1"/>
<evidence type="ECO:0000313" key="4">
    <source>
        <dbReference type="Proteomes" id="UP000251120"/>
    </source>
</evidence>
<dbReference type="Proteomes" id="UP000251120">
    <property type="component" value="Chromosome"/>
</dbReference>
<dbReference type="RefSeq" id="WP_112870207.1">
    <property type="nucleotide sequence ID" value="NZ_CP021781.1"/>
</dbReference>
<evidence type="ECO:0000313" key="5">
    <source>
        <dbReference type="Proteomes" id="UP000681131"/>
    </source>
</evidence>